<feature type="compositionally biased region" description="Polar residues" evidence="1">
    <location>
        <begin position="192"/>
        <end position="220"/>
    </location>
</feature>
<dbReference type="GO" id="GO:0009734">
    <property type="term" value="P:auxin-activated signaling pathway"/>
    <property type="evidence" value="ECO:0007669"/>
    <property type="project" value="TreeGrafter"/>
</dbReference>
<evidence type="ECO:0000259" key="2">
    <source>
        <dbReference type="Pfam" id="PF05703"/>
    </source>
</evidence>
<dbReference type="InterPro" id="IPR040269">
    <property type="entry name" value="VAB"/>
</dbReference>
<evidence type="ECO:0008006" key="6">
    <source>
        <dbReference type="Google" id="ProtNLM"/>
    </source>
</evidence>
<sequence length="552" mass="60100">MDDWDEVGGQLDGFQVAGDTSSEGIRIHEEWRQHRATVRSGAVLVTHTALSLSLSLSLFCHSDRFLSHPLQFSTYNRRQAGSSTIKHPSPPPSMDNARQVRPLRSTSATATPPPELIQGSMEFLSRSWSPTAFEIAKALSPRLPPRCAASNVIFDHTAGEAKDFNAPLPAGNHFSFACSATSQLVMERIMSQPQEVSQLTSGRLSHSSGPLNGGSLSDSPPFSPCDWEDVQDLPFLAHNVDKKNYRTTKPPKPNYRGESRILSKWLNSRRERKDEARAQNAQVDAAVSIASLAAAVSAIAAATAGAASMEDDCASRTNNAIASAATLVAAQCVEAAEALGAERGHLAAAVDSALSVRTTGDIVALTTSAAAALRGTEPLKARVFKEMWNIAAVIPVEKGFSAHRSRQSNEEARSSSGEVMPEDHFQGLCSQEVLARGAELLKRSRTGALHWKIVSVYIDRDGHVKLKTKSRHVAGSITSKKKNVIEVWKDMPAWPGRHLLQEGGVERRYFGLKTMEERVIEFECRGQREYEMWTKGVSWLLSIAGEKARGAQ</sequence>
<organism evidence="4 5">
    <name type="scientific">Dendrobium chrysotoxum</name>
    <name type="common">Orchid</name>
    <dbReference type="NCBI Taxonomy" id="161865"/>
    <lineage>
        <taxon>Eukaryota</taxon>
        <taxon>Viridiplantae</taxon>
        <taxon>Streptophyta</taxon>
        <taxon>Embryophyta</taxon>
        <taxon>Tracheophyta</taxon>
        <taxon>Spermatophyta</taxon>
        <taxon>Magnoliopsida</taxon>
        <taxon>Liliopsida</taxon>
        <taxon>Asparagales</taxon>
        <taxon>Orchidaceae</taxon>
        <taxon>Epidendroideae</taxon>
        <taxon>Malaxideae</taxon>
        <taxon>Dendrobiinae</taxon>
        <taxon>Dendrobium</taxon>
    </lineage>
</organism>
<dbReference type="InterPro" id="IPR013666">
    <property type="entry name" value="PH_pln"/>
</dbReference>
<dbReference type="GO" id="GO:0010305">
    <property type="term" value="P:leaf vascular tissue pattern formation"/>
    <property type="evidence" value="ECO:0007669"/>
    <property type="project" value="TreeGrafter"/>
</dbReference>
<feature type="region of interest" description="Disordered" evidence="1">
    <location>
        <begin position="241"/>
        <end position="260"/>
    </location>
</feature>
<keyword evidence="5" id="KW-1185">Reference proteome</keyword>
<feature type="region of interest" description="Disordered" evidence="1">
    <location>
        <begin position="402"/>
        <end position="421"/>
    </location>
</feature>
<gene>
    <name evidence="4" type="ORF">IEQ34_007360</name>
</gene>
<reference evidence="4 5" key="1">
    <citation type="journal article" date="2021" name="Hortic Res">
        <title>Chromosome-scale assembly of the Dendrobium chrysotoxum genome enhances the understanding of orchid evolution.</title>
        <authorList>
            <person name="Zhang Y."/>
            <person name="Zhang G.Q."/>
            <person name="Zhang D."/>
            <person name="Liu X.D."/>
            <person name="Xu X.Y."/>
            <person name="Sun W.H."/>
            <person name="Yu X."/>
            <person name="Zhu X."/>
            <person name="Wang Z.W."/>
            <person name="Zhao X."/>
            <person name="Zhong W.Y."/>
            <person name="Chen H."/>
            <person name="Yin W.L."/>
            <person name="Huang T."/>
            <person name="Niu S.C."/>
            <person name="Liu Z.J."/>
        </authorList>
    </citation>
    <scope>NUCLEOTIDE SEQUENCE [LARGE SCALE GENOMIC DNA]</scope>
    <source>
        <strain evidence="4">Lindl</strain>
    </source>
</reference>
<dbReference type="AlphaFoldDB" id="A0AAV7H8Z4"/>
<protein>
    <recommendedName>
        <fullName evidence="6">VAN3-binding protein</fullName>
    </recommendedName>
</protein>
<feature type="domain" description="Pleckstrin-like plant" evidence="3">
    <location>
        <begin position="439"/>
        <end position="543"/>
    </location>
</feature>
<dbReference type="PANTHER" id="PTHR31351:SF4">
    <property type="entry name" value="AUXIN CANALIZATION PROTEIN (DUF828)"/>
    <property type="match status" value="1"/>
</dbReference>
<proteinExistence type="predicted"/>
<evidence type="ECO:0000256" key="1">
    <source>
        <dbReference type="SAM" id="MobiDB-lite"/>
    </source>
</evidence>
<accession>A0AAV7H8Z4</accession>
<dbReference type="GO" id="GO:0010087">
    <property type="term" value="P:phloem or xylem histogenesis"/>
    <property type="evidence" value="ECO:0007669"/>
    <property type="project" value="TreeGrafter"/>
</dbReference>
<dbReference type="Proteomes" id="UP000775213">
    <property type="component" value="Unassembled WGS sequence"/>
</dbReference>
<dbReference type="Pfam" id="PF05703">
    <property type="entry name" value="Auxin_canalis"/>
    <property type="match status" value="1"/>
</dbReference>
<evidence type="ECO:0000313" key="4">
    <source>
        <dbReference type="EMBL" id="KAH0464574.1"/>
    </source>
</evidence>
<evidence type="ECO:0000313" key="5">
    <source>
        <dbReference type="Proteomes" id="UP000775213"/>
    </source>
</evidence>
<dbReference type="InterPro" id="IPR008546">
    <property type="entry name" value="VAN3-bd-like_auxin_canal"/>
</dbReference>
<dbReference type="EMBL" id="JAGFBR010000007">
    <property type="protein sequence ID" value="KAH0464574.1"/>
    <property type="molecule type" value="Genomic_DNA"/>
</dbReference>
<comment type="caution">
    <text evidence="4">The sequence shown here is derived from an EMBL/GenBank/DDBJ whole genome shotgun (WGS) entry which is preliminary data.</text>
</comment>
<name>A0AAV7H8Z4_DENCH</name>
<feature type="region of interest" description="Disordered" evidence="1">
    <location>
        <begin position="78"/>
        <end position="98"/>
    </location>
</feature>
<dbReference type="PANTHER" id="PTHR31351">
    <property type="entry name" value="EXPRESSED PROTEIN"/>
    <property type="match status" value="1"/>
</dbReference>
<dbReference type="Pfam" id="PF08458">
    <property type="entry name" value="PH_2"/>
    <property type="match status" value="1"/>
</dbReference>
<feature type="region of interest" description="Disordered" evidence="1">
    <location>
        <begin position="192"/>
        <end position="223"/>
    </location>
</feature>
<evidence type="ECO:0000259" key="3">
    <source>
        <dbReference type="Pfam" id="PF08458"/>
    </source>
</evidence>
<feature type="domain" description="VAN3-binding protein-like auxin canalisation" evidence="2">
    <location>
        <begin position="114"/>
        <end position="399"/>
    </location>
</feature>